<evidence type="ECO:0000313" key="2">
    <source>
        <dbReference type="Proteomes" id="UP000218231"/>
    </source>
</evidence>
<organism evidence="1 2">
    <name type="scientific">Diploscapter pachys</name>
    <dbReference type="NCBI Taxonomy" id="2018661"/>
    <lineage>
        <taxon>Eukaryota</taxon>
        <taxon>Metazoa</taxon>
        <taxon>Ecdysozoa</taxon>
        <taxon>Nematoda</taxon>
        <taxon>Chromadorea</taxon>
        <taxon>Rhabditida</taxon>
        <taxon>Rhabditina</taxon>
        <taxon>Rhabditomorpha</taxon>
        <taxon>Rhabditoidea</taxon>
        <taxon>Rhabditidae</taxon>
        <taxon>Diploscapter</taxon>
    </lineage>
</organism>
<dbReference type="AlphaFoldDB" id="A0A2A2LGU7"/>
<reference evidence="1 2" key="1">
    <citation type="journal article" date="2017" name="Curr. Biol.">
        <title>Genome architecture and evolution of a unichromosomal asexual nematode.</title>
        <authorList>
            <person name="Fradin H."/>
            <person name="Zegar C."/>
            <person name="Gutwein M."/>
            <person name="Lucas J."/>
            <person name="Kovtun M."/>
            <person name="Corcoran D."/>
            <person name="Baugh L.R."/>
            <person name="Kiontke K."/>
            <person name="Gunsalus K."/>
            <person name="Fitch D.H."/>
            <person name="Piano F."/>
        </authorList>
    </citation>
    <scope>NUCLEOTIDE SEQUENCE [LARGE SCALE GENOMIC DNA]</scope>
    <source>
        <strain evidence="1">PF1309</strain>
    </source>
</reference>
<gene>
    <name evidence="1" type="ORF">WR25_07881</name>
</gene>
<dbReference type="EMBL" id="LIAE01006773">
    <property type="protein sequence ID" value="PAV85441.1"/>
    <property type="molecule type" value="Genomic_DNA"/>
</dbReference>
<sequence>MAPLCESCGYGVNHHPFMCPLTEVTLEPKQTSQEALAPRAPQQQQCPVQANRAFTNRSDRPYRGQRGGRNGGRAVLARGIHSYPLSALFHTPLLPTAHFNL</sequence>
<proteinExistence type="predicted"/>
<evidence type="ECO:0000313" key="1">
    <source>
        <dbReference type="EMBL" id="PAV85441.1"/>
    </source>
</evidence>
<keyword evidence="2" id="KW-1185">Reference proteome</keyword>
<comment type="caution">
    <text evidence="1">The sequence shown here is derived from an EMBL/GenBank/DDBJ whole genome shotgun (WGS) entry which is preliminary data.</text>
</comment>
<name>A0A2A2LGU7_9BILA</name>
<protein>
    <submittedName>
        <fullName evidence="1">Uncharacterized protein</fullName>
    </submittedName>
</protein>
<accession>A0A2A2LGU7</accession>
<dbReference type="Proteomes" id="UP000218231">
    <property type="component" value="Unassembled WGS sequence"/>
</dbReference>